<dbReference type="EMBL" id="GECZ01007605">
    <property type="protein sequence ID" value="JAS62164.1"/>
    <property type="molecule type" value="Transcribed_RNA"/>
</dbReference>
<sequence length="135" mass="15222">MEAQFSPNELHDSEHSVLVEAYLEAAARDDLDDEEQLPAITEAEVAGAFSRLRPKKAPGPVRLGTPALRRLPEWVVKWITSIFNSCLHLQYFPKPKFAKLILLPKPLKNLTLPDSYRPISLLPSLSKIIERLILA</sequence>
<dbReference type="PANTHER" id="PTHR19446">
    <property type="entry name" value="REVERSE TRANSCRIPTASES"/>
    <property type="match status" value="1"/>
</dbReference>
<evidence type="ECO:0008006" key="2">
    <source>
        <dbReference type="Google" id="ProtNLM"/>
    </source>
</evidence>
<organism evidence="1">
    <name type="scientific">Cuerna arida</name>
    <dbReference type="NCBI Taxonomy" id="1464854"/>
    <lineage>
        <taxon>Eukaryota</taxon>
        <taxon>Metazoa</taxon>
        <taxon>Ecdysozoa</taxon>
        <taxon>Arthropoda</taxon>
        <taxon>Hexapoda</taxon>
        <taxon>Insecta</taxon>
        <taxon>Pterygota</taxon>
        <taxon>Neoptera</taxon>
        <taxon>Paraneoptera</taxon>
        <taxon>Hemiptera</taxon>
        <taxon>Auchenorrhyncha</taxon>
        <taxon>Membracoidea</taxon>
        <taxon>Cicadellidae</taxon>
        <taxon>Cicadellinae</taxon>
        <taxon>Proconiini</taxon>
        <taxon>Cuerna</taxon>
    </lineage>
</organism>
<accession>A0A1B6GIA1</accession>
<evidence type="ECO:0000313" key="1">
    <source>
        <dbReference type="EMBL" id="JAS62164.1"/>
    </source>
</evidence>
<feature type="non-terminal residue" evidence="1">
    <location>
        <position position="135"/>
    </location>
</feature>
<gene>
    <name evidence="1" type="ORF">g.391</name>
</gene>
<name>A0A1B6GIA1_9HEMI</name>
<dbReference type="AlphaFoldDB" id="A0A1B6GIA1"/>
<proteinExistence type="predicted"/>
<protein>
    <recommendedName>
        <fullName evidence="2">Reverse transcriptase domain-containing protein</fullName>
    </recommendedName>
</protein>
<reference evidence="1" key="1">
    <citation type="submission" date="2015-11" db="EMBL/GenBank/DDBJ databases">
        <title>De novo transcriptome assembly of four potential Pierce s Disease insect vectors from Arizona vineyards.</title>
        <authorList>
            <person name="Tassone E.E."/>
        </authorList>
    </citation>
    <scope>NUCLEOTIDE SEQUENCE</scope>
</reference>